<dbReference type="HOGENOM" id="CLU_1742831_0_0_1"/>
<reference evidence="3" key="1">
    <citation type="submission" date="2011-05" db="EMBL/GenBank/DDBJ databases">
        <authorList>
            <person name="Richards S.R."/>
            <person name="Qu J."/>
            <person name="Jiang H."/>
            <person name="Jhangiani S.N."/>
            <person name="Agravi P."/>
            <person name="Goodspeed R."/>
            <person name="Gross S."/>
            <person name="Mandapat C."/>
            <person name="Jackson L."/>
            <person name="Mathew T."/>
            <person name="Pu L."/>
            <person name="Thornton R."/>
            <person name="Saada N."/>
            <person name="Wilczek-Boney K.B."/>
            <person name="Lee S."/>
            <person name="Kovar C."/>
            <person name="Wu Y."/>
            <person name="Scherer S.E."/>
            <person name="Worley K.C."/>
            <person name="Muzny D.M."/>
            <person name="Gibbs R."/>
        </authorList>
    </citation>
    <scope>NUCLEOTIDE SEQUENCE</scope>
    <source>
        <strain evidence="3">Brora</strain>
    </source>
</reference>
<sequence length="150" mass="17054">MARFPELQIMDYDVLTFDLTTHLHESSCCNVLEKLELIFVTFYMRQKKKFMLDWILSLGGHHHRLILKIYAECGTIFTSVSSAIDESARKTTRSYNKAKADPPARPNSYSEDSQLQPVFDNTTSRNVTTQLGITAYLPCNVKNLGGRTSV</sequence>
<proteinExistence type="predicted"/>
<evidence type="ECO:0000313" key="3">
    <source>
        <dbReference type="Proteomes" id="UP000014500"/>
    </source>
</evidence>
<reference evidence="2" key="2">
    <citation type="submission" date="2015-02" db="UniProtKB">
        <authorList>
            <consortium name="EnsemblMetazoa"/>
        </authorList>
    </citation>
    <scope>IDENTIFICATION</scope>
</reference>
<evidence type="ECO:0000313" key="2">
    <source>
        <dbReference type="EnsemblMetazoa" id="SMAR012074-PA"/>
    </source>
</evidence>
<dbReference type="EnsemblMetazoa" id="SMAR012074-RA">
    <property type="protein sequence ID" value="SMAR012074-PA"/>
    <property type="gene ID" value="SMAR012074"/>
</dbReference>
<accession>T1JE37</accession>
<organism evidence="2 3">
    <name type="scientific">Strigamia maritima</name>
    <name type="common">European centipede</name>
    <name type="synonym">Geophilus maritimus</name>
    <dbReference type="NCBI Taxonomy" id="126957"/>
    <lineage>
        <taxon>Eukaryota</taxon>
        <taxon>Metazoa</taxon>
        <taxon>Ecdysozoa</taxon>
        <taxon>Arthropoda</taxon>
        <taxon>Myriapoda</taxon>
        <taxon>Chilopoda</taxon>
        <taxon>Pleurostigmophora</taxon>
        <taxon>Geophilomorpha</taxon>
        <taxon>Linotaeniidae</taxon>
        <taxon>Strigamia</taxon>
    </lineage>
</organism>
<protein>
    <submittedName>
        <fullName evidence="2">Uncharacterized protein</fullName>
    </submittedName>
</protein>
<evidence type="ECO:0000256" key="1">
    <source>
        <dbReference type="SAM" id="MobiDB-lite"/>
    </source>
</evidence>
<dbReference type="AlphaFoldDB" id="T1JE37"/>
<dbReference type="EMBL" id="JH432114">
    <property type="status" value="NOT_ANNOTATED_CDS"/>
    <property type="molecule type" value="Genomic_DNA"/>
</dbReference>
<feature type="region of interest" description="Disordered" evidence="1">
    <location>
        <begin position="91"/>
        <end position="115"/>
    </location>
</feature>
<name>T1JE37_STRMM</name>
<dbReference type="Proteomes" id="UP000014500">
    <property type="component" value="Unassembled WGS sequence"/>
</dbReference>
<keyword evidence="3" id="KW-1185">Reference proteome</keyword>